<feature type="transmembrane region" description="Helical" evidence="6">
    <location>
        <begin position="151"/>
        <end position="170"/>
    </location>
</feature>
<feature type="transmembrane region" description="Helical" evidence="6">
    <location>
        <begin position="65"/>
        <end position="83"/>
    </location>
</feature>
<feature type="transmembrane region" description="Helical" evidence="6">
    <location>
        <begin position="227"/>
        <end position="249"/>
    </location>
</feature>
<sequence length="329" mass="35354">MLAGVLIAIVVNFIWGLAFLLPYVLPSVDPITITAGRYGSYGVLSIVLLLLNGGSTLRGFTRQDWLWVLALAFAGNVGYYALLVSAIQLGGVSIAAMIVGTLPVTMAIYGNWRAKELDLSRLLPALVFILGGLFALNGYKFSTAPDISQRLLSGTGCAVLALALWTWYGVQNARYLKRRPEISGAVWSGAIGVGTLVLMLCFFPLLIALGMWSPSNAMASLQSHGRVWDFIIASLLLGIVVSWLATLLWNIAARRLPVALAAQLIVFETISSVLYASIVDRTLPSLFELSCIAAILFGVLLGIRAALPKPQARPRDTASLENNAYQNNG</sequence>
<name>A0A3S7UY73_9BACT</name>
<comment type="similarity">
    <text evidence="2">Belongs to the EamA transporter family.</text>
</comment>
<feature type="transmembrane region" description="Helical" evidence="6">
    <location>
        <begin position="31"/>
        <end position="53"/>
    </location>
</feature>
<feature type="transmembrane region" description="Helical" evidence="6">
    <location>
        <begin position="89"/>
        <end position="110"/>
    </location>
</feature>
<dbReference type="InterPro" id="IPR050638">
    <property type="entry name" value="AA-Vitamin_Transporters"/>
</dbReference>
<dbReference type="AlphaFoldDB" id="A0A3S7UY73"/>
<dbReference type="SUPFAM" id="SSF103481">
    <property type="entry name" value="Multidrug resistance efflux transporter EmrE"/>
    <property type="match status" value="2"/>
</dbReference>
<comment type="subcellular location">
    <subcellularLocation>
        <location evidence="1">Membrane</location>
        <topology evidence="1">Multi-pass membrane protein</topology>
    </subcellularLocation>
</comment>
<feature type="transmembrane region" description="Helical" evidence="6">
    <location>
        <begin position="256"/>
        <end position="279"/>
    </location>
</feature>
<feature type="domain" description="EamA" evidence="7">
    <location>
        <begin position="3"/>
        <end position="135"/>
    </location>
</feature>
<dbReference type="InterPro" id="IPR037185">
    <property type="entry name" value="EmrE-like"/>
</dbReference>
<dbReference type="PANTHER" id="PTHR32322">
    <property type="entry name" value="INNER MEMBRANE TRANSPORTER"/>
    <property type="match status" value="1"/>
</dbReference>
<evidence type="ECO:0000256" key="4">
    <source>
        <dbReference type="ARBA" id="ARBA00022989"/>
    </source>
</evidence>
<dbReference type="GO" id="GO:0016020">
    <property type="term" value="C:membrane"/>
    <property type="evidence" value="ECO:0007669"/>
    <property type="project" value="UniProtKB-SubCell"/>
</dbReference>
<dbReference type="InterPro" id="IPR000620">
    <property type="entry name" value="EamA_dom"/>
</dbReference>
<evidence type="ECO:0000259" key="7">
    <source>
        <dbReference type="Pfam" id="PF00892"/>
    </source>
</evidence>
<accession>A0A3S7UY73</accession>
<feature type="transmembrane region" description="Helical" evidence="6">
    <location>
        <begin position="182"/>
        <end position="207"/>
    </location>
</feature>
<feature type="transmembrane region" description="Helical" evidence="6">
    <location>
        <begin position="122"/>
        <end position="139"/>
    </location>
</feature>
<keyword evidence="4 6" id="KW-1133">Transmembrane helix</keyword>
<organism evidence="8">
    <name type="scientific">Cystobacter fuscus</name>
    <dbReference type="NCBI Taxonomy" id="43"/>
    <lineage>
        <taxon>Bacteria</taxon>
        <taxon>Pseudomonadati</taxon>
        <taxon>Myxococcota</taxon>
        <taxon>Myxococcia</taxon>
        <taxon>Myxococcales</taxon>
        <taxon>Cystobacterineae</taxon>
        <taxon>Archangiaceae</taxon>
        <taxon>Cystobacter</taxon>
    </lineage>
</organism>
<protein>
    <recommendedName>
        <fullName evidence="7">EamA domain-containing protein</fullName>
    </recommendedName>
</protein>
<reference evidence="8" key="1">
    <citation type="journal article" date="2018" name="J. Ind. Microbiol. Biotechnol.">
        <title>Genome mining reveals uncommon alkylpyrones as type III PKS products from myxobacteria.</title>
        <authorList>
            <person name="Hug J.J."/>
            <person name="Panter F."/>
            <person name="Krug D."/>
            <person name="Muller R."/>
        </authorList>
    </citation>
    <scope>NUCLEOTIDE SEQUENCE</scope>
    <source>
        <strain evidence="8">MCy9118</strain>
    </source>
</reference>
<dbReference type="PANTHER" id="PTHR32322:SF2">
    <property type="entry name" value="EAMA DOMAIN-CONTAINING PROTEIN"/>
    <property type="match status" value="1"/>
</dbReference>
<evidence type="ECO:0000256" key="5">
    <source>
        <dbReference type="ARBA" id="ARBA00023136"/>
    </source>
</evidence>
<evidence type="ECO:0000256" key="3">
    <source>
        <dbReference type="ARBA" id="ARBA00022692"/>
    </source>
</evidence>
<dbReference type="EMBL" id="MH908908">
    <property type="protein sequence ID" value="AYM53701.1"/>
    <property type="molecule type" value="Genomic_DNA"/>
</dbReference>
<keyword evidence="3 6" id="KW-0812">Transmembrane</keyword>
<evidence type="ECO:0000256" key="2">
    <source>
        <dbReference type="ARBA" id="ARBA00007362"/>
    </source>
</evidence>
<evidence type="ECO:0000256" key="1">
    <source>
        <dbReference type="ARBA" id="ARBA00004141"/>
    </source>
</evidence>
<keyword evidence="5 6" id="KW-0472">Membrane</keyword>
<evidence type="ECO:0000256" key="6">
    <source>
        <dbReference type="SAM" id="Phobius"/>
    </source>
</evidence>
<evidence type="ECO:0000313" key="8">
    <source>
        <dbReference type="EMBL" id="AYM53701.1"/>
    </source>
</evidence>
<feature type="transmembrane region" description="Helical" evidence="6">
    <location>
        <begin position="285"/>
        <end position="307"/>
    </location>
</feature>
<proteinExistence type="inferred from homology"/>
<dbReference type="Pfam" id="PF00892">
    <property type="entry name" value="EamA"/>
    <property type="match status" value="1"/>
</dbReference>
<feature type="transmembrane region" description="Helical" evidence="6">
    <location>
        <begin position="5"/>
        <end position="25"/>
    </location>
</feature>